<dbReference type="PANTHER" id="PTHR43390">
    <property type="entry name" value="SIGNAL PEPTIDASE I"/>
    <property type="match status" value="1"/>
</dbReference>
<keyword evidence="8" id="KW-0472">Membrane</keyword>
<dbReference type="AlphaFoldDB" id="A0A1M4WG20"/>
<comment type="catalytic activity">
    <reaction evidence="1 8">
        <text>Cleavage of hydrophobic, N-terminal signal or leader sequences from secreted and periplasmic proteins.</text>
        <dbReference type="EC" id="3.4.21.89"/>
    </reaction>
</comment>
<dbReference type="GO" id="GO:0006465">
    <property type="term" value="P:signal peptide processing"/>
    <property type="evidence" value="ECO:0007669"/>
    <property type="project" value="InterPro"/>
</dbReference>
<evidence type="ECO:0000256" key="3">
    <source>
        <dbReference type="ARBA" id="ARBA00009370"/>
    </source>
</evidence>
<keyword evidence="8" id="KW-1133">Transmembrane helix</keyword>
<gene>
    <name evidence="12" type="ORF">SAMN02745249_01182</name>
</gene>
<dbReference type="CDD" id="cd06530">
    <property type="entry name" value="S26_SPase_I"/>
    <property type="match status" value="1"/>
</dbReference>
<name>A0A1M4WG20_9LACT</name>
<dbReference type="InterPro" id="IPR019757">
    <property type="entry name" value="Pept_S26A_signal_pept_1_Lys-AS"/>
</dbReference>
<dbReference type="PROSITE" id="PS00760">
    <property type="entry name" value="SPASE_I_2"/>
    <property type="match status" value="1"/>
</dbReference>
<dbReference type="NCBIfam" id="TIGR02227">
    <property type="entry name" value="sigpep_I_bact"/>
    <property type="match status" value="1"/>
</dbReference>
<dbReference type="Proteomes" id="UP000184128">
    <property type="component" value="Unassembled WGS sequence"/>
</dbReference>
<keyword evidence="8" id="KW-0812">Transmembrane</keyword>
<accession>A0A1M4WG20</accession>
<evidence type="ECO:0000256" key="4">
    <source>
        <dbReference type="ARBA" id="ARBA00013208"/>
    </source>
</evidence>
<dbReference type="PANTHER" id="PTHR43390:SF1">
    <property type="entry name" value="CHLOROPLAST PROCESSING PEPTIDASE"/>
    <property type="match status" value="1"/>
</dbReference>
<organism evidence="12 13">
    <name type="scientific">Atopostipes suicloacalis DSM 15692</name>
    <dbReference type="NCBI Taxonomy" id="1121025"/>
    <lineage>
        <taxon>Bacteria</taxon>
        <taxon>Bacillati</taxon>
        <taxon>Bacillota</taxon>
        <taxon>Bacilli</taxon>
        <taxon>Lactobacillales</taxon>
        <taxon>Carnobacteriaceae</taxon>
        <taxon>Atopostipes</taxon>
    </lineage>
</organism>
<comment type="subcellular location">
    <subcellularLocation>
        <location evidence="2">Cell membrane</location>
        <topology evidence="2">Single-pass type II membrane protein</topology>
    </subcellularLocation>
    <subcellularLocation>
        <location evidence="9">Membrane</location>
        <topology evidence="9">Single-pass type II membrane protein</topology>
    </subcellularLocation>
</comment>
<evidence type="ECO:0000256" key="10">
    <source>
        <dbReference type="SAM" id="MobiDB-lite"/>
    </source>
</evidence>
<dbReference type="RefSeq" id="WP_084136900.1">
    <property type="nucleotide sequence ID" value="NZ_FQUF01000015.1"/>
</dbReference>
<sequence>MGNHQSDLPPRSERHGAKKNNQQNNSLLKDIVSTLLYIAFLFGIFFIINRYFYTPVLVDGDSMEPTLHNGDYLFLNVYSDIDNFDIVVFPPPDEEDEDTRYIKRVIGVPGDTIEYHSDILYINGEEVEENFLDYSVEGKDYYSSGNFSLQSLLGIEEVPEGKYFVLGDNRLNSRDSRSFGLVDEEVILGKVAFRYWPFEDIGFVE</sequence>
<dbReference type="PROSITE" id="PS00501">
    <property type="entry name" value="SPASE_I_1"/>
    <property type="match status" value="1"/>
</dbReference>
<feature type="active site" evidence="7">
    <location>
        <position position="103"/>
    </location>
</feature>
<dbReference type="PRINTS" id="PR00727">
    <property type="entry name" value="LEADERPTASE"/>
</dbReference>
<dbReference type="InterPro" id="IPR036286">
    <property type="entry name" value="LexA/Signal_pep-like_sf"/>
</dbReference>
<dbReference type="InterPro" id="IPR019756">
    <property type="entry name" value="Pept_S26A_signal_pept_1_Ser-AS"/>
</dbReference>
<proteinExistence type="inferred from homology"/>
<evidence type="ECO:0000313" key="13">
    <source>
        <dbReference type="Proteomes" id="UP000184128"/>
    </source>
</evidence>
<evidence type="ECO:0000256" key="5">
    <source>
        <dbReference type="ARBA" id="ARBA00022670"/>
    </source>
</evidence>
<evidence type="ECO:0000256" key="7">
    <source>
        <dbReference type="PIRSR" id="PIRSR600223-1"/>
    </source>
</evidence>
<evidence type="ECO:0000256" key="1">
    <source>
        <dbReference type="ARBA" id="ARBA00000677"/>
    </source>
</evidence>
<feature type="region of interest" description="Disordered" evidence="10">
    <location>
        <begin position="1"/>
        <end position="21"/>
    </location>
</feature>
<dbReference type="InterPro" id="IPR000223">
    <property type="entry name" value="Pept_S26A_signal_pept_1"/>
</dbReference>
<comment type="similarity">
    <text evidence="3 9">Belongs to the peptidase S26 family.</text>
</comment>
<dbReference type="GO" id="GO:0005886">
    <property type="term" value="C:plasma membrane"/>
    <property type="evidence" value="ECO:0007669"/>
    <property type="project" value="UniProtKB-SubCell"/>
</dbReference>
<dbReference type="STRING" id="1121025.SAMN02745249_01182"/>
<evidence type="ECO:0000256" key="6">
    <source>
        <dbReference type="ARBA" id="ARBA00022801"/>
    </source>
</evidence>
<dbReference type="Pfam" id="PF10502">
    <property type="entry name" value="Peptidase_S26"/>
    <property type="match status" value="1"/>
</dbReference>
<evidence type="ECO:0000256" key="8">
    <source>
        <dbReference type="RuleBase" id="RU003993"/>
    </source>
</evidence>
<dbReference type="GO" id="GO:0009003">
    <property type="term" value="F:signal peptidase activity"/>
    <property type="evidence" value="ECO:0007669"/>
    <property type="project" value="UniProtKB-EC"/>
</dbReference>
<evidence type="ECO:0000256" key="9">
    <source>
        <dbReference type="RuleBase" id="RU362042"/>
    </source>
</evidence>
<protein>
    <recommendedName>
        <fullName evidence="4 8">Signal peptidase I</fullName>
        <ecNumber evidence="4 8">3.4.21.89</ecNumber>
    </recommendedName>
</protein>
<evidence type="ECO:0000256" key="2">
    <source>
        <dbReference type="ARBA" id="ARBA00004401"/>
    </source>
</evidence>
<feature type="transmembrane region" description="Helical" evidence="8">
    <location>
        <begin position="34"/>
        <end position="53"/>
    </location>
</feature>
<keyword evidence="5 8" id="KW-0645">Protease</keyword>
<dbReference type="OrthoDB" id="9802919at2"/>
<feature type="active site" evidence="7">
    <location>
        <position position="62"/>
    </location>
</feature>
<dbReference type="EC" id="3.4.21.89" evidence="4 8"/>
<dbReference type="GO" id="GO:0004252">
    <property type="term" value="F:serine-type endopeptidase activity"/>
    <property type="evidence" value="ECO:0007669"/>
    <property type="project" value="InterPro"/>
</dbReference>
<dbReference type="InterPro" id="IPR019533">
    <property type="entry name" value="Peptidase_S26"/>
</dbReference>
<evidence type="ECO:0000313" key="12">
    <source>
        <dbReference type="EMBL" id="SHE80199.1"/>
    </source>
</evidence>
<dbReference type="Gene3D" id="2.10.109.10">
    <property type="entry name" value="Umud Fragment, subunit A"/>
    <property type="match status" value="1"/>
</dbReference>
<feature type="domain" description="Peptidase S26" evidence="11">
    <location>
        <begin position="33"/>
        <end position="196"/>
    </location>
</feature>
<keyword evidence="13" id="KW-1185">Reference proteome</keyword>
<dbReference type="EMBL" id="FQUF01000015">
    <property type="protein sequence ID" value="SHE80199.1"/>
    <property type="molecule type" value="Genomic_DNA"/>
</dbReference>
<reference evidence="12 13" key="1">
    <citation type="submission" date="2016-11" db="EMBL/GenBank/DDBJ databases">
        <authorList>
            <person name="Jaros S."/>
            <person name="Januszkiewicz K."/>
            <person name="Wedrychowicz H."/>
        </authorList>
    </citation>
    <scope>NUCLEOTIDE SEQUENCE [LARGE SCALE GENOMIC DNA]</scope>
    <source>
        <strain evidence="12 13">DSM 15692</strain>
    </source>
</reference>
<evidence type="ECO:0000259" key="11">
    <source>
        <dbReference type="Pfam" id="PF10502"/>
    </source>
</evidence>
<keyword evidence="6 8" id="KW-0378">Hydrolase</keyword>
<dbReference type="InterPro" id="IPR019758">
    <property type="entry name" value="Pept_S26A_signal_pept_1_CS"/>
</dbReference>
<dbReference type="PROSITE" id="PS00761">
    <property type="entry name" value="SPASE_I_3"/>
    <property type="match status" value="1"/>
</dbReference>
<dbReference type="SUPFAM" id="SSF51306">
    <property type="entry name" value="LexA/Signal peptidase"/>
    <property type="match status" value="1"/>
</dbReference>